<dbReference type="PANTHER" id="PTHR24401:SF29">
    <property type="entry name" value="SI:CH211-243P7.3-RELATED"/>
    <property type="match status" value="1"/>
</dbReference>
<evidence type="ECO:0000313" key="4">
    <source>
        <dbReference type="Proteomes" id="UP000521943"/>
    </source>
</evidence>
<gene>
    <name evidence="3" type="ORF">DFP72DRAFT_818260</name>
</gene>
<dbReference type="PANTHER" id="PTHR24401">
    <property type="entry name" value="SI:CH211-243P7.3-RELATED"/>
    <property type="match status" value="1"/>
</dbReference>
<organism evidence="3 4">
    <name type="scientific">Ephemerocybe angulata</name>
    <dbReference type="NCBI Taxonomy" id="980116"/>
    <lineage>
        <taxon>Eukaryota</taxon>
        <taxon>Fungi</taxon>
        <taxon>Dikarya</taxon>
        <taxon>Basidiomycota</taxon>
        <taxon>Agaricomycotina</taxon>
        <taxon>Agaricomycetes</taxon>
        <taxon>Agaricomycetidae</taxon>
        <taxon>Agaricales</taxon>
        <taxon>Agaricineae</taxon>
        <taxon>Psathyrellaceae</taxon>
        <taxon>Ephemerocybe</taxon>
    </lineage>
</organism>
<dbReference type="OrthoDB" id="1920326at2759"/>
<name>A0A8H6M0K6_9AGAR</name>
<feature type="compositionally biased region" description="Polar residues" evidence="1">
    <location>
        <begin position="690"/>
        <end position="699"/>
    </location>
</feature>
<dbReference type="GO" id="GO:0003676">
    <property type="term" value="F:nucleic acid binding"/>
    <property type="evidence" value="ECO:0007669"/>
    <property type="project" value="InterPro"/>
</dbReference>
<feature type="region of interest" description="Disordered" evidence="1">
    <location>
        <begin position="1"/>
        <end position="41"/>
    </location>
</feature>
<keyword evidence="4" id="KW-1185">Reference proteome</keyword>
<feature type="domain" description="DUF6729" evidence="2">
    <location>
        <begin position="79"/>
        <end position="259"/>
    </location>
</feature>
<evidence type="ECO:0000256" key="1">
    <source>
        <dbReference type="SAM" id="MobiDB-lite"/>
    </source>
</evidence>
<feature type="region of interest" description="Disordered" evidence="1">
    <location>
        <begin position="679"/>
        <end position="699"/>
    </location>
</feature>
<sequence>DEPCSDDEEAHGDGIGDDDEEEWDDEDDGNGDDEVDRARVNPRSRKPLRPWLLEKFNSCAAQAADRNSQGLPRLYWQNRTFWFPQESSYFLLRFQKPSPQALYNPRFFLWDPLCLVPDIRCPRCRTPLIRHGTIQKPRRVVDLNSTFWIIGYRYHCTSCTNPVSGRHTVTFNSWDRRILAVLPPYLAEQFPARFTRRSGISMTVAEWMRSCFQKGMGAKQFSACLSSQHTLHYDKLNYQYLSYLAMRQSLDQWRGAQFQAFLPYEDTSPLGYGGYVPCGSMFRDIYDQVIEEHKVDINQHTSMLPLNVGALDHSHKVPKHIARFGGKKGFPGMLAVTNENGEIRSFHLVSTTGHSQTEVALSSISESLEMYGHDQPKAIYTDNIGGDKQFLERVFSSSLTQDVIAVEDYLYLSELRVPQDTVSILVKSTATTINLACQMIMDDLGPDGEGTLVVGFDTEWNVDVEANDRLHHRGPTVLVQIAYRNHVYVFQVGDMIAAGTLPIQLRLLLQNPNILKVGRNIDADLTSLEAACHSTTPFEQINYAALDPYASIRIYEVLNSLVTPHQPTEQAEMSNETPVVLYGAGRRTLIASGHTVNPDSLSLSVPAGSAAVKITEVICSAAKPVSQGGRSLSDFGKTPFVLIYPHSHLLAHQPHPKPPPPPNADTLRRQALPPVSAFSQAPMPVDANPAQGSQTPSGGSAVNAIEELLGPPNYQEWLDIIRSRVLKDAWHLMDLFPVSVRHGLTREFFCTLRDALFIFDRRDANRIAIWGQMRQPKLTFEQIRKLMFSWLRKRSKRFIPPPEILYPQVYKVLATYGPLKDAATGMPLFDAKCWNVAKNVLELIRHRHVSDPPGVELYTRMGRDRKTGLPLYRCFRGTNTTEGVHTQLRPRLPTSGVSLRHVEATMYDLVLSHNLDVGTLNTTGEPWRRHYSIWYINGIEDLELYLSNSVLVGLDHPGRKPTKLVNGNHYRQTSEKPIGILRVPRDIQEDNGIDPYSDPPPHSKPPRHNFLAESQGTRKAILPVHTRAEIDLFHTLMREDSNFDAKNSGTKWKGAVRVWNTRYADGNPEIFYKLSEHMNSHLADWKTKLNTKQSKSASARTIQPVHVEMTDLDLTLDAPPVQARPRELHSVPSGLLFAPTSALPSPNPTSTPAPTTSAAHRISTAKSQLNTVSQPRAIRHCGKCGKGPECSGRQSRKHCKNPCQDCKRYDCRGRNTKRPNRKCHEAWD</sequence>
<dbReference type="Pfam" id="PF20499">
    <property type="entry name" value="DUF6729"/>
    <property type="match status" value="1"/>
</dbReference>
<dbReference type="Gene3D" id="3.30.420.10">
    <property type="entry name" value="Ribonuclease H-like superfamily/Ribonuclease H"/>
    <property type="match status" value="1"/>
</dbReference>
<dbReference type="Proteomes" id="UP000521943">
    <property type="component" value="Unassembled WGS sequence"/>
</dbReference>
<dbReference type="SUPFAM" id="SSF53098">
    <property type="entry name" value="Ribonuclease H-like"/>
    <property type="match status" value="1"/>
</dbReference>
<dbReference type="InterPro" id="IPR046616">
    <property type="entry name" value="DUF6729"/>
</dbReference>
<protein>
    <recommendedName>
        <fullName evidence="2">DUF6729 domain-containing protein</fullName>
    </recommendedName>
</protein>
<feature type="non-terminal residue" evidence="3">
    <location>
        <position position="1"/>
    </location>
</feature>
<proteinExistence type="predicted"/>
<reference evidence="3 4" key="1">
    <citation type="submission" date="2020-07" db="EMBL/GenBank/DDBJ databases">
        <title>Comparative genomics of pyrophilous fungi reveals a link between fire events and developmental genes.</title>
        <authorList>
            <consortium name="DOE Joint Genome Institute"/>
            <person name="Steindorff A.S."/>
            <person name="Carver A."/>
            <person name="Calhoun S."/>
            <person name="Stillman K."/>
            <person name="Liu H."/>
            <person name="Lipzen A."/>
            <person name="Pangilinan J."/>
            <person name="Labutti K."/>
            <person name="Bruns T.D."/>
            <person name="Grigoriev I.V."/>
        </authorList>
    </citation>
    <scope>NUCLEOTIDE SEQUENCE [LARGE SCALE GENOMIC DNA]</scope>
    <source>
        <strain evidence="3 4">CBS 144469</strain>
    </source>
</reference>
<dbReference type="InterPro" id="IPR036397">
    <property type="entry name" value="RNaseH_sf"/>
</dbReference>
<dbReference type="AlphaFoldDB" id="A0A8H6M0K6"/>
<feature type="compositionally biased region" description="Acidic residues" evidence="1">
    <location>
        <begin position="1"/>
        <end position="35"/>
    </location>
</feature>
<dbReference type="InterPro" id="IPR012337">
    <property type="entry name" value="RNaseH-like_sf"/>
</dbReference>
<feature type="region of interest" description="Disordered" evidence="1">
    <location>
        <begin position="1139"/>
        <end position="1171"/>
    </location>
</feature>
<evidence type="ECO:0000259" key="2">
    <source>
        <dbReference type="Pfam" id="PF20499"/>
    </source>
</evidence>
<comment type="caution">
    <text evidence="3">The sequence shown here is derived from an EMBL/GenBank/DDBJ whole genome shotgun (WGS) entry which is preliminary data.</text>
</comment>
<evidence type="ECO:0000313" key="3">
    <source>
        <dbReference type="EMBL" id="KAF6749915.1"/>
    </source>
</evidence>
<dbReference type="EMBL" id="JACGCI010000060">
    <property type="protein sequence ID" value="KAF6749915.1"/>
    <property type="molecule type" value="Genomic_DNA"/>
</dbReference>
<accession>A0A8H6M0K6</accession>